<dbReference type="InterPro" id="IPR000403">
    <property type="entry name" value="PI3/4_kinase_cat_dom"/>
</dbReference>
<reference evidence="2" key="1">
    <citation type="submission" date="2019-09" db="EMBL/GenBank/DDBJ databases">
        <title>Characterisation of the sponge microbiome using genome-centric metagenomics.</title>
        <authorList>
            <person name="Engelberts J.P."/>
            <person name="Robbins S.J."/>
            <person name="De Goeij J.M."/>
            <person name="Aranda M."/>
            <person name="Bell S.C."/>
            <person name="Webster N.S."/>
        </authorList>
    </citation>
    <scope>NUCLEOTIDE SEQUENCE</scope>
    <source>
        <strain evidence="2">SB0662_bin_9</strain>
    </source>
</reference>
<evidence type="ECO:0000259" key="1">
    <source>
        <dbReference type="Pfam" id="PF00454"/>
    </source>
</evidence>
<protein>
    <submittedName>
        <fullName evidence="2">SCO1664 family protein</fullName>
    </submittedName>
</protein>
<gene>
    <name evidence="2" type="ORF">F4Y08_02660</name>
</gene>
<accession>A0A6B1DNY2</accession>
<dbReference type="NCBIfam" id="TIGR03843">
    <property type="entry name" value="SCO1664 family protein"/>
    <property type="match status" value="1"/>
</dbReference>
<dbReference type="InterPro" id="IPR022292">
    <property type="entry name" value="CHP03843"/>
</dbReference>
<name>A0A6B1DNY2_9CHLR</name>
<dbReference type="Pfam" id="PF00454">
    <property type="entry name" value="PI3_PI4_kinase"/>
    <property type="match status" value="1"/>
</dbReference>
<organism evidence="2">
    <name type="scientific">Caldilineaceae bacterium SB0662_bin_9</name>
    <dbReference type="NCBI Taxonomy" id="2605258"/>
    <lineage>
        <taxon>Bacteria</taxon>
        <taxon>Bacillati</taxon>
        <taxon>Chloroflexota</taxon>
        <taxon>Caldilineae</taxon>
        <taxon>Caldilineales</taxon>
        <taxon>Caldilineaceae</taxon>
    </lineage>
</organism>
<dbReference type="EMBL" id="VXPY01000014">
    <property type="protein sequence ID" value="MYD89230.1"/>
    <property type="molecule type" value="Genomic_DNA"/>
</dbReference>
<sequence length="249" mass="28011">MAGTGTVPTEPDLILPILEQGDMELEGVLPYSSNYSFLATITLNGQSLRCVYKPRDGENPLGDFPYGTLCQRETAAFVISEALGWGLVPPTCLREGEHGTGSVQLFIPHNPEEHYFTVRYQACHAAALRRLTVFDWVVNNADRKSGHCLVGEGPRLWAIDHGICFHSLYKLRTVTWEFAGQAIEPEHLADLETCRDRAADPDSRTGRALESLLSAAEREALVLRMERLLVNPRYPCHRRDRRNFPWPPI</sequence>
<comment type="caution">
    <text evidence="2">The sequence shown here is derived from an EMBL/GenBank/DDBJ whole genome shotgun (WGS) entry which is preliminary data.</text>
</comment>
<dbReference type="AlphaFoldDB" id="A0A6B1DNY2"/>
<evidence type="ECO:0000313" key="2">
    <source>
        <dbReference type="EMBL" id="MYD89230.1"/>
    </source>
</evidence>
<proteinExistence type="predicted"/>
<feature type="domain" description="PI3K/PI4K catalytic" evidence="1">
    <location>
        <begin position="99"/>
        <end position="167"/>
    </location>
</feature>